<comment type="caution">
    <text evidence="1">The sequence shown here is derived from an EMBL/GenBank/DDBJ whole genome shotgun (WGS) entry which is preliminary data.</text>
</comment>
<reference evidence="1 2" key="1">
    <citation type="submission" date="2024-01" db="EMBL/GenBank/DDBJ databases">
        <title>Hyphobacterium bacterium isolated from marine sediment.</title>
        <authorList>
            <person name="Zhao S."/>
        </authorList>
    </citation>
    <scope>NUCLEOTIDE SEQUENCE [LARGE SCALE GENOMIC DNA]</scope>
    <source>
        <strain evidence="1 2">Y60-23</strain>
    </source>
</reference>
<evidence type="ECO:0000313" key="2">
    <source>
        <dbReference type="Proteomes" id="UP001310692"/>
    </source>
</evidence>
<dbReference type="InterPro" id="IPR024524">
    <property type="entry name" value="DUF3800"/>
</dbReference>
<accession>A0ABU7LVM5</accession>
<dbReference type="RefSeq" id="WP_330195137.1">
    <property type="nucleotide sequence ID" value="NZ_JAZDRO010000001.1"/>
</dbReference>
<sequence length="218" mass="25112">MPNKYVFADESGCLAFKREGNASKYFICATATMDSCDIAKALLDLRRGLAWDGAELGDFFHASTDRQLVRDAVFSELLRHDFTIQATIMEKSKAQPQVRASDARFYQYGWLYHFRHGVTPQLTHASEPLITTASIGTKKQRAAFESAVNDVLRQTVKCARWDTDFCPAHADPCLQVADYAAWAIQRKYERDDTRSYDLIRDRITYEYDLWHRGSVHYY</sequence>
<dbReference type="Pfam" id="PF12686">
    <property type="entry name" value="DUF3800"/>
    <property type="match status" value="1"/>
</dbReference>
<protein>
    <submittedName>
        <fullName evidence="1">DUF3800 domain-containing protein</fullName>
    </submittedName>
</protein>
<dbReference type="EMBL" id="JAZDRO010000001">
    <property type="protein sequence ID" value="MEE2565602.1"/>
    <property type="molecule type" value="Genomic_DNA"/>
</dbReference>
<proteinExistence type="predicted"/>
<gene>
    <name evidence="1" type="ORF">V0U35_02825</name>
</gene>
<evidence type="ECO:0000313" key="1">
    <source>
        <dbReference type="EMBL" id="MEE2565602.1"/>
    </source>
</evidence>
<organism evidence="1 2">
    <name type="scientific">Hyphobacterium marinum</name>
    <dbReference type="NCBI Taxonomy" id="3116574"/>
    <lineage>
        <taxon>Bacteria</taxon>
        <taxon>Pseudomonadati</taxon>
        <taxon>Pseudomonadota</taxon>
        <taxon>Alphaproteobacteria</taxon>
        <taxon>Maricaulales</taxon>
        <taxon>Maricaulaceae</taxon>
        <taxon>Hyphobacterium</taxon>
    </lineage>
</organism>
<dbReference type="Proteomes" id="UP001310692">
    <property type="component" value="Unassembled WGS sequence"/>
</dbReference>
<name>A0ABU7LVM5_9PROT</name>
<keyword evidence="2" id="KW-1185">Reference proteome</keyword>